<keyword evidence="3" id="KW-0677">Repeat</keyword>
<evidence type="ECO:0000256" key="3">
    <source>
        <dbReference type="ARBA" id="ARBA00022737"/>
    </source>
</evidence>
<evidence type="ECO:0000256" key="1">
    <source>
        <dbReference type="ARBA" id="ARBA00004613"/>
    </source>
</evidence>
<feature type="disulfide bond" evidence="5">
    <location>
        <begin position="150"/>
        <end position="171"/>
    </location>
</feature>
<evidence type="ECO:0000256" key="5">
    <source>
        <dbReference type="PROSITE-ProRule" id="PRU00323"/>
    </source>
</evidence>
<proteinExistence type="predicted"/>
<dbReference type="EMBL" id="CATNWA010015738">
    <property type="protein sequence ID" value="CAI9586274.1"/>
    <property type="molecule type" value="Genomic_DNA"/>
</dbReference>
<sequence>MSCQGVVFHYRAGSSRYSLNFNQAKQACLDNHAVIANPTQLQAAYEAGFDQCDAGWISDQTVRYPIVHPRENCNGDKNGFPGVRNYGVMNPDEQYDVYCYIDKLRGEVFFATQPDHFTFQQAKEFCESKNATLASTGQLYSAWKSGYDKCRAGWLSDGSVRYPIVTPRRVCGGDQSGVRTVYLYTNQTGFPDPLSKYNAFCFRRKYFILMPMTANPWLMWYQMCLYLDTLCWSIAYHDNLLLV</sequence>
<evidence type="ECO:0000256" key="2">
    <source>
        <dbReference type="ARBA" id="ARBA00022525"/>
    </source>
</evidence>
<evidence type="ECO:0000313" key="7">
    <source>
        <dbReference type="EMBL" id="CAI9586274.1"/>
    </source>
</evidence>
<dbReference type="SUPFAM" id="SSF56436">
    <property type="entry name" value="C-type lectin-like"/>
    <property type="match status" value="2"/>
</dbReference>
<feature type="disulfide bond" evidence="5">
    <location>
        <begin position="52"/>
        <end position="73"/>
    </location>
</feature>
<protein>
    <recommendedName>
        <fullName evidence="6">Link domain-containing protein</fullName>
    </recommendedName>
</protein>
<dbReference type="PROSITE" id="PS50963">
    <property type="entry name" value="LINK_2"/>
    <property type="match status" value="2"/>
</dbReference>
<dbReference type="CDD" id="cd03517">
    <property type="entry name" value="Link_domain_CSPGs_modules_1_3"/>
    <property type="match status" value="1"/>
</dbReference>
<dbReference type="PANTHER" id="PTHR22804">
    <property type="entry name" value="AGGRECAN/VERSICAN PROTEOGLYCAN"/>
    <property type="match status" value="1"/>
</dbReference>
<reference evidence="7" key="1">
    <citation type="submission" date="2023-05" db="EMBL/GenBank/DDBJ databases">
        <authorList>
            <person name="Stuckert A."/>
        </authorList>
    </citation>
    <scope>NUCLEOTIDE SEQUENCE</scope>
</reference>
<keyword evidence="8" id="KW-1185">Reference proteome</keyword>
<accession>A0ABN9EN26</accession>
<gene>
    <name evidence="7" type="ORF">SPARVUS_LOCUS10342855</name>
</gene>
<comment type="subcellular location">
    <subcellularLocation>
        <location evidence="1">Secreted</location>
    </subcellularLocation>
</comment>
<dbReference type="InterPro" id="IPR016187">
    <property type="entry name" value="CTDL_fold"/>
</dbReference>
<organism evidence="7 8">
    <name type="scientific">Staurois parvus</name>
    <dbReference type="NCBI Taxonomy" id="386267"/>
    <lineage>
        <taxon>Eukaryota</taxon>
        <taxon>Metazoa</taxon>
        <taxon>Chordata</taxon>
        <taxon>Craniata</taxon>
        <taxon>Vertebrata</taxon>
        <taxon>Euteleostomi</taxon>
        <taxon>Amphibia</taxon>
        <taxon>Batrachia</taxon>
        <taxon>Anura</taxon>
        <taxon>Neobatrachia</taxon>
        <taxon>Ranoidea</taxon>
        <taxon>Ranidae</taxon>
        <taxon>Staurois</taxon>
    </lineage>
</organism>
<dbReference type="Gene3D" id="3.10.100.10">
    <property type="entry name" value="Mannose-Binding Protein A, subunit A"/>
    <property type="match status" value="2"/>
</dbReference>
<dbReference type="Pfam" id="PF00193">
    <property type="entry name" value="Xlink"/>
    <property type="match status" value="2"/>
</dbReference>
<dbReference type="SMART" id="SM00445">
    <property type="entry name" value="LINK"/>
    <property type="match status" value="2"/>
</dbReference>
<dbReference type="CDD" id="cd03520">
    <property type="entry name" value="Link_domain_CSPGs_modules_2_4"/>
    <property type="match status" value="1"/>
</dbReference>
<evidence type="ECO:0000256" key="4">
    <source>
        <dbReference type="ARBA" id="ARBA00023157"/>
    </source>
</evidence>
<dbReference type="PROSITE" id="PS01241">
    <property type="entry name" value="LINK_1"/>
    <property type="match status" value="1"/>
</dbReference>
<name>A0ABN9EN26_9NEOB</name>
<comment type="caution">
    <text evidence="5">Lacks conserved residue(s) required for the propagation of feature annotation.</text>
</comment>
<dbReference type="InterPro" id="IPR016186">
    <property type="entry name" value="C-type_lectin-like/link_sf"/>
</dbReference>
<evidence type="ECO:0000259" key="6">
    <source>
        <dbReference type="PROSITE" id="PS50963"/>
    </source>
</evidence>
<keyword evidence="2" id="KW-0964">Secreted</keyword>
<keyword evidence="4 5" id="KW-1015">Disulfide bond</keyword>
<dbReference type="Proteomes" id="UP001162483">
    <property type="component" value="Unassembled WGS sequence"/>
</dbReference>
<dbReference type="PRINTS" id="PR01265">
    <property type="entry name" value="LINKMODULE"/>
</dbReference>
<feature type="domain" description="Link" evidence="6">
    <location>
        <begin position="6"/>
        <end position="101"/>
    </location>
</feature>
<feature type="domain" description="Link" evidence="6">
    <location>
        <begin position="107"/>
        <end position="203"/>
    </location>
</feature>
<dbReference type="InterPro" id="IPR050691">
    <property type="entry name" value="Hyaluronan_bind_Proteoglycan"/>
</dbReference>
<comment type="caution">
    <text evidence="7">The sequence shown here is derived from an EMBL/GenBank/DDBJ whole genome shotgun (WGS) entry which is preliminary data.</text>
</comment>
<dbReference type="PANTHER" id="PTHR22804:SF54">
    <property type="match status" value="1"/>
</dbReference>
<dbReference type="InterPro" id="IPR000538">
    <property type="entry name" value="Link_dom"/>
</dbReference>
<evidence type="ECO:0000313" key="8">
    <source>
        <dbReference type="Proteomes" id="UP001162483"/>
    </source>
</evidence>